<dbReference type="SUPFAM" id="SSF57701">
    <property type="entry name" value="Zn2/Cys6 DNA-binding domain"/>
    <property type="match status" value="1"/>
</dbReference>
<dbReference type="GO" id="GO:0006351">
    <property type="term" value="P:DNA-templated transcription"/>
    <property type="evidence" value="ECO:0007669"/>
    <property type="project" value="InterPro"/>
</dbReference>
<dbReference type="InterPro" id="IPR036864">
    <property type="entry name" value="Zn2-C6_fun-type_DNA-bd_sf"/>
</dbReference>
<evidence type="ECO:0000313" key="8">
    <source>
        <dbReference type="RefSeq" id="XP_033580070.1"/>
    </source>
</evidence>
<accession>A0A6A6YVX5</accession>
<dbReference type="GeneID" id="54455311"/>
<dbReference type="RefSeq" id="XP_033580070.1">
    <property type="nucleotide sequence ID" value="XM_033714418.1"/>
</dbReference>
<reference evidence="8" key="3">
    <citation type="submission" date="2025-04" db="UniProtKB">
        <authorList>
            <consortium name="RefSeq"/>
        </authorList>
    </citation>
    <scope>IDENTIFICATION</scope>
    <source>
        <strain evidence="8">CBS 304.34</strain>
    </source>
</reference>
<dbReference type="SMART" id="SM00906">
    <property type="entry name" value="Fungal_trans"/>
    <property type="match status" value="1"/>
</dbReference>
<evidence type="ECO:0000256" key="4">
    <source>
        <dbReference type="ARBA" id="ARBA00023242"/>
    </source>
</evidence>
<dbReference type="CDD" id="cd12148">
    <property type="entry name" value="fungal_TF_MHR"/>
    <property type="match status" value="1"/>
</dbReference>
<protein>
    <recommendedName>
        <fullName evidence="5">Zn(2)-C6 fungal-type domain-containing protein</fullName>
    </recommendedName>
</protein>
<dbReference type="OrthoDB" id="3266505at2759"/>
<dbReference type="CDD" id="cd00067">
    <property type="entry name" value="GAL4"/>
    <property type="match status" value="1"/>
</dbReference>
<feature type="domain" description="Zn(2)-C6 fungal-type" evidence="5">
    <location>
        <begin position="19"/>
        <end position="51"/>
    </location>
</feature>
<dbReference type="EMBL" id="MU003696">
    <property type="protein sequence ID" value="KAF2813106.1"/>
    <property type="molecule type" value="Genomic_DNA"/>
</dbReference>
<dbReference type="Pfam" id="PF04082">
    <property type="entry name" value="Fungal_trans"/>
    <property type="match status" value="1"/>
</dbReference>
<evidence type="ECO:0000313" key="7">
    <source>
        <dbReference type="Proteomes" id="UP000504636"/>
    </source>
</evidence>
<dbReference type="GO" id="GO:0003677">
    <property type="term" value="F:DNA binding"/>
    <property type="evidence" value="ECO:0007669"/>
    <property type="project" value="InterPro"/>
</dbReference>
<keyword evidence="2" id="KW-0805">Transcription regulation</keyword>
<evidence type="ECO:0000256" key="1">
    <source>
        <dbReference type="ARBA" id="ARBA00022723"/>
    </source>
</evidence>
<dbReference type="PROSITE" id="PS50048">
    <property type="entry name" value="ZN2_CY6_FUNGAL_2"/>
    <property type="match status" value="1"/>
</dbReference>
<reference evidence="8" key="2">
    <citation type="submission" date="2020-04" db="EMBL/GenBank/DDBJ databases">
        <authorList>
            <consortium name="NCBI Genome Project"/>
        </authorList>
    </citation>
    <scope>NUCLEOTIDE SEQUENCE</scope>
    <source>
        <strain evidence="8">CBS 304.34</strain>
    </source>
</reference>
<evidence type="ECO:0000259" key="5">
    <source>
        <dbReference type="PROSITE" id="PS50048"/>
    </source>
</evidence>
<gene>
    <name evidence="6 8" type="ORF">BDZ99DRAFT_344373</name>
</gene>
<evidence type="ECO:0000313" key="6">
    <source>
        <dbReference type="EMBL" id="KAF2813106.1"/>
    </source>
</evidence>
<dbReference type="Gene3D" id="4.10.240.10">
    <property type="entry name" value="Zn(2)-C6 fungal-type DNA-binding domain"/>
    <property type="match status" value="1"/>
</dbReference>
<name>A0A6A6YVX5_9PEZI</name>
<dbReference type="Proteomes" id="UP000504636">
    <property type="component" value="Unplaced"/>
</dbReference>
<dbReference type="PROSITE" id="PS00463">
    <property type="entry name" value="ZN2_CY6_FUNGAL_1"/>
    <property type="match status" value="1"/>
</dbReference>
<organism evidence="6">
    <name type="scientific">Mytilinidion resinicola</name>
    <dbReference type="NCBI Taxonomy" id="574789"/>
    <lineage>
        <taxon>Eukaryota</taxon>
        <taxon>Fungi</taxon>
        <taxon>Dikarya</taxon>
        <taxon>Ascomycota</taxon>
        <taxon>Pezizomycotina</taxon>
        <taxon>Dothideomycetes</taxon>
        <taxon>Pleosporomycetidae</taxon>
        <taxon>Mytilinidiales</taxon>
        <taxon>Mytilinidiaceae</taxon>
        <taxon>Mytilinidion</taxon>
    </lineage>
</organism>
<dbReference type="PANTHER" id="PTHR47424">
    <property type="entry name" value="REGULATORY PROTEIN GAL4"/>
    <property type="match status" value="1"/>
</dbReference>
<dbReference type="GO" id="GO:0000981">
    <property type="term" value="F:DNA-binding transcription factor activity, RNA polymerase II-specific"/>
    <property type="evidence" value="ECO:0007669"/>
    <property type="project" value="InterPro"/>
</dbReference>
<dbReference type="AlphaFoldDB" id="A0A6A6YVX5"/>
<evidence type="ECO:0000256" key="3">
    <source>
        <dbReference type="ARBA" id="ARBA00023163"/>
    </source>
</evidence>
<evidence type="ECO:0000256" key="2">
    <source>
        <dbReference type="ARBA" id="ARBA00023015"/>
    </source>
</evidence>
<reference evidence="6 8" key="1">
    <citation type="journal article" date="2020" name="Stud. Mycol.">
        <title>101 Dothideomycetes genomes: a test case for predicting lifestyles and emergence of pathogens.</title>
        <authorList>
            <person name="Haridas S."/>
            <person name="Albert R."/>
            <person name="Binder M."/>
            <person name="Bloem J."/>
            <person name="Labutti K."/>
            <person name="Salamov A."/>
            <person name="Andreopoulos B."/>
            <person name="Baker S."/>
            <person name="Barry K."/>
            <person name="Bills G."/>
            <person name="Bluhm B."/>
            <person name="Cannon C."/>
            <person name="Castanera R."/>
            <person name="Culley D."/>
            <person name="Daum C."/>
            <person name="Ezra D."/>
            <person name="Gonzalez J."/>
            <person name="Henrissat B."/>
            <person name="Kuo A."/>
            <person name="Liang C."/>
            <person name="Lipzen A."/>
            <person name="Lutzoni F."/>
            <person name="Magnuson J."/>
            <person name="Mondo S."/>
            <person name="Nolan M."/>
            <person name="Ohm R."/>
            <person name="Pangilinan J."/>
            <person name="Park H.-J."/>
            <person name="Ramirez L."/>
            <person name="Alfaro M."/>
            <person name="Sun H."/>
            <person name="Tritt A."/>
            <person name="Yoshinaga Y."/>
            <person name="Zwiers L.-H."/>
            <person name="Turgeon B."/>
            <person name="Goodwin S."/>
            <person name="Spatafora J."/>
            <person name="Crous P."/>
            <person name="Grigoriev I."/>
        </authorList>
    </citation>
    <scope>NUCLEOTIDE SEQUENCE</scope>
    <source>
        <strain evidence="6 8">CBS 304.34</strain>
    </source>
</reference>
<dbReference type="InterPro" id="IPR001138">
    <property type="entry name" value="Zn2Cys6_DnaBD"/>
</dbReference>
<dbReference type="InterPro" id="IPR007219">
    <property type="entry name" value="XnlR_reg_dom"/>
</dbReference>
<keyword evidence="1" id="KW-0479">Metal-binding</keyword>
<dbReference type="GO" id="GO:0008270">
    <property type="term" value="F:zinc ion binding"/>
    <property type="evidence" value="ECO:0007669"/>
    <property type="project" value="InterPro"/>
</dbReference>
<dbReference type="InterPro" id="IPR051127">
    <property type="entry name" value="Fungal_SecMet_Regulators"/>
</dbReference>
<feature type="non-terminal residue" evidence="6">
    <location>
        <position position="627"/>
    </location>
</feature>
<keyword evidence="3" id="KW-0804">Transcription</keyword>
<keyword evidence="4" id="KW-0539">Nucleus</keyword>
<dbReference type="PANTHER" id="PTHR47424:SF6">
    <property type="entry name" value="PROLINE UTILIZATION TRANS-ACTIVATOR"/>
    <property type="match status" value="1"/>
</dbReference>
<sequence length="627" mass="69948">MNTSNRRVPLDQRKRTETSCDKCKSRKQKCDRLPGQDECRYCQRQGIVCATTQVRKKRIYGSVEGLGTRLSLLESLVKGLLPEADLSSVDEMRALGRSLGIPLPASDESGLDTTKNSNKQDEEITLPDQQGQDQYIGPASSFYFHLNLRGLFGPEATKGLSRFIMFGRNAADTKYEAYAVERRNTLEYGQESSPESFVSLGQPPSHTYNSPSAGLPDIDQHTLDSLVVAFFDHIHADFPVLHEASFREEYETWSLNPSGVDRAWLCSLLCVLILARRVAPHIRISEEQEEKWWCRVQALLPSVVFMTSMPAVQALMLSALHLHNNYHRDACWTLTGAAVRIAFAIGIHRDGVKAKQTPVNRELRKRLWWSLYGFEQIQVSSHDRPSAIENSACSVGCPRASILGMGEHSPPEHGMWSNRLVVILGQACRISKTCTSTNSDDTYLGPLSPAAGILRDLTRWKQSLPAHLTLESIDSSPPSFQRPLLLLHSQYHYTVSLISRSALFSRATILNDNSTELLPPSLLSLSDTCIESGRTLAQLQKKLDSLGKFNAVTWWDIYYNFSGALILVLDIICTVMQSGAAAASESRELLRQAADLALQHSQNPLMPGTIHKWATVVVEIGYMTEQF</sequence>
<proteinExistence type="predicted"/>
<keyword evidence="7" id="KW-1185">Reference proteome</keyword>